<evidence type="ECO:0000313" key="2">
    <source>
        <dbReference type="Proteomes" id="UP000562045"/>
    </source>
</evidence>
<sequence length="248" mass="26525">MARWRRLRGRAAQPGVRPTAVVPRGGRDLADALVHDLDLEDAARAFGSSYALNGEGLDVCLGDLDDTVAAVRGEAPGARLTRLVALAWGDATQERYNGLSCADPLTGLASIQHVQSQVAALYRIAGDGWLADDDIASTHAMMVVELPVVRDDVQAGFARLEASLRRASAADLITGVVPECAMVAELNPRRLGGVVRRAPDLDRRLTGVVTDLDCRMALSPSQGRCRAWWERLPGSAVAARALIDELAR</sequence>
<dbReference type="RefSeq" id="WP_179648783.1">
    <property type="nucleotide sequence ID" value="NZ_JACBZM010000001.1"/>
</dbReference>
<organism evidence="1 2">
    <name type="scientific">Nocardioides aromaticivorans</name>
    <dbReference type="NCBI Taxonomy" id="200618"/>
    <lineage>
        <taxon>Bacteria</taxon>
        <taxon>Bacillati</taxon>
        <taxon>Actinomycetota</taxon>
        <taxon>Actinomycetes</taxon>
        <taxon>Propionibacteriales</taxon>
        <taxon>Nocardioidaceae</taxon>
        <taxon>Nocardioides</taxon>
    </lineage>
</organism>
<accession>A0A7Y9ZGL0</accession>
<name>A0A7Y9ZGL0_9ACTN</name>
<gene>
    <name evidence="1" type="ORF">BJ993_002159</name>
</gene>
<dbReference type="AlphaFoldDB" id="A0A7Y9ZGL0"/>
<dbReference type="EMBL" id="JACBZM010000001">
    <property type="protein sequence ID" value="NYI45079.1"/>
    <property type="molecule type" value="Genomic_DNA"/>
</dbReference>
<proteinExistence type="predicted"/>
<dbReference type="Proteomes" id="UP000562045">
    <property type="component" value="Unassembled WGS sequence"/>
</dbReference>
<comment type="caution">
    <text evidence="1">The sequence shown here is derived from an EMBL/GenBank/DDBJ whole genome shotgun (WGS) entry which is preliminary data.</text>
</comment>
<evidence type="ECO:0000313" key="1">
    <source>
        <dbReference type="EMBL" id="NYI45079.1"/>
    </source>
</evidence>
<protein>
    <submittedName>
        <fullName evidence="1">Uncharacterized protein</fullName>
    </submittedName>
</protein>
<reference evidence="1 2" key="1">
    <citation type="submission" date="2020-07" db="EMBL/GenBank/DDBJ databases">
        <title>Sequencing the genomes of 1000 actinobacteria strains.</title>
        <authorList>
            <person name="Klenk H.-P."/>
        </authorList>
    </citation>
    <scope>NUCLEOTIDE SEQUENCE [LARGE SCALE GENOMIC DNA]</scope>
    <source>
        <strain evidence="1 2">DSM 15131</strain>
    </source>
</reference>